<sequence>MEKSGALSDGNDAIPLVIRDAILATTELGLRYLWVDCICIQQDNESDVRSQIGSMDIIYSHAALTIVAAAGDNADDGLSGVRSRRRMMPQYTACIQGLHLIGSQNKDHYSQISDSTWATRGWTFQEKALSKRILYFTESQAAYKCQVTTYCEDAILETDYRRIPVEVHQDLQHEPRLTKGCFEKFFRYAKDYTGRELTYESDVLDAFKGAMNLLEPRVGEFFWGHPMDGFDDSLLWRRSEGRRLETAPRSFPS</sequence>
<feature type="domain" description="Heterokaryon incompatibility" evidence="1">
    <location>
        <begin position="10"/>
        <end position="126"/>
    </location>
</feature>
<protein>
    <recommendedName>
        <fullName evidence="1">Heterokaryon incompatibility domain-containing protein</fullName>
    </recommendedName>
</protein>
<evidence type="ECO:0000313" key="2">
    <source>
        <dbReference type="EMBL" id="KAF2136615.1"/>
    </source>
</evidence>
<dbReference type="AlphaFoldDB" id="A0A6A6B065"/>
<dbReference type="EMBL" id="ML995516">
    <property type="protein sequence ID" value="KAF2136615.1"/>
    <property type="molecule type" value="Genomic_DNA"/>
</dbReference>
<dbReference type="Proteomes" id="UP000799438">
    <property type="component" value="Unassembled WGS sequence"/>
</dbReference>
<name>A0A6A6B065_9PEZI</name>
<evidence type="ECO:0000259" key="1">
    <source>
        <dbReference type="Pfam" id="PF06985"/>
    </source>
</evidence>
<dbReference type="InterPro" id="IPR010730">
    <property type="entry name" value="HET"/>
</dbReference>
<dbReference type="OrthoDB" id="2958217at2759"/>
<evidence type="ECO:0000313" key="3">
    <source>
        <dbReference type="Proteomes" id="UP000799438"/>
    </source>
</evidence>
<dbReference type="PANTHER" id="PTHR33112:SF12">
    <property type="entry name" value="HETEROKARYON INCOMPATIBILITY DOMAIN-CONTAINING PROTEIN"/>
    <property type="match status" value="1"/>
</dbReference>
<dbReference type="Pfam" id="PF06985">
    <property type="entry name" value="HET"/>
    <property type="match status" value="1"/>
</dbReference>
<reference evidence="2" key="1">
    <citation type="journal article" date="2020" name="Stud. Mycol.">
        <title>101 Dothideomycetes genomes: a test case for predicting lifestyles and emergence of pathogens.</title>
        <authorList>
            <person name="Haridas S."/>
            <person name="Albert R."/>
            <person name="Binder M."/>
            <person name="Bloem J."/>
            <person name="Labutti K."/>
            <person name="Salamov A."/>
            <person name="Andreopoulos B."/>
            <person name="Baker S."/>
            <person name="Barry K."/>
            <person name="Bills G."/>
            <person name="Bluhm B."/>
            <person name="Cannon C."/>
            <person name="Castanera R."/>
            <person name="Culley D."/>
            <person name="Daum C."/>
            <person name="Ezra D."/>
            <person name="Gonzalez J."/>
            <person name="Henrissat B."/>
            <person name="Kuo A."/>
            <person name="Liang C."/>
            <person name="Lipzen A."/>
            <person name="Lutzoni F."/>
            <person name="Magnuson J."/>
            <person name="Mondo S."/>
            <person name="Nolan M."/>
            <person name="Ohm R."/>
            <person name="Pangilinan J."/>
            <person name="Park H.-J."/>
            <person name="Ramirez L."/>
            <person name="Alfaro M."/>
            <person name="Sun H."/>
            <person name="Tritt A."/>
            <person name="Yoshinaga Y."/>
            <person name="Zwiers L.-H."/>
            <person name="Turgeon B."/>
            <person name="Goodwin S."/>
            <person name="Spatafora J."/>
            <person name="Crous P."/>
            <person name="Grigoriev I."/>
        </authorList>
    </citation>
    <scope>NUCLEOTIDE SEQUENCE</scope>
    <source>
        <strain evidence="2">CBS 121167</strain>
    </source>
</reference>
<organism evidence="2 3">
    <name type="scientific">Aplosporella prunicola CBS 121167</name>
    <dbReference type="NCBI Taxonomy" id="1176127"/>
    <lineage>
        <taxon>Eukaryota</taxon>
        <taxon>Fungi</taxon>
        <taxon>Dikarya</taxon>
        <taxon>Ascomycota</taxon>
        <taxon>Pezizomycotina</taxon>
        <taxon>Dothideomycetes</taxon>
        <taxon>Dothideomycetes incertae sedis</taxon>
        <taxon>Botryosphaeriales</taxon>
        <taxon>Aplosporellaceae</taxon>
        <taxon>Aplosporella</taxon>
    </lineage>
</organism>
<dbReference type="PANTHER" id="PTHR33112">
    <property type="entry name" value="DOMAIN PROTEIN, PUTATIVE-RELATED"/>
    <property type="match status" value="1"/>
</dbReference>
<keyword evidence="3" id="KW-1185">Reference proteome</keyword>
<accession>A0A6A6B065</accession>
<dbReference type="GeneID" id="54301119"/>
<proteinExistence type="predicted"/>
<gene>
    <name evidence="2" type="ORF">K452DRAFT_313050</name>
</gene>
<dbReference type="RefSeq" id="XP_033392333.1">
    <property type="nucleotide sequence ID" value="XM_033543622.1"/>
</dbReference>